<evidence type="ECO:0000256" key="5">
    <source>
        <dbReference type="ARBA" id="ARBA00022741"/>
    </source>
</evidence>
<dbReference type="Pfam" id="PF00005">
    <property type="entry name" value="ABC_tran"/>
    <property type="match status" value="1"/>
</dbReference>
<feature type="domain" description="ABC transporter" evidence="8">
    <location>
        <begin position="6"/>
        <end position="255"/>
    </location>
</feature>
<dbReference type="Proteomes" id="UP000443582">
    <property type="component" value="Unassembled WGS sequence"/>
</dbReference>
<dbReference type="InterPro" id="IPR003593">
    <property type="entry name" value="AAA+_ATPase"/>
</dbReference>
<dbReference type="InterPro" id="IPR013563">
    <property type="entry name" value="Oligopep_ABC_C"/>
</dbReference>
<dbReference type="SUPFAM" id="SSF52540">
    <property type="entry name" value="P-loop containing nucleoside triphosphate hydrolases"/>
    <property type="match status" value="1"/>
</dbReference>
<dbReference type="SMART" id="SM00382">
    <property type="entry name" value="AAA"/>
    <property type="match status" value="1"/>
</dbReference>
<dbReference type="PROSITE" id="PS00211">
    <property type="entry name" value="ABC_TRANSPORTER_1"/>
    <property type="match status" value="1"/>
</dbReference>
<dbReference type="GO" id="GO:0005524">
    <property type="term" value="F:ATP binding"/>
    <property type="evidence" value="ECO:0007669"/>
    <property type="project" value="UniProtKB-KW"/>
</dbReference>
<accession>A0ABY0IE71</accession>
<keyword evidence="4" id="KW-1003">Cell membrane</keyword>
<dbReference type="InterPro" id="IPR017871">
    <property type="entry name" value="ABC_transporter-like_CS"/>
</dbReference>
<dbReference type="EMBL" id="QDKL01000002">
    <property type="protein sequence ID" value="RZF21248.1"/>
    <property type="molecule type" value="Genomic_DNA"/>
</dbReference>
<dbReference type="NCBIfam" id="TIGR01727">
    <property type="entry name" value="oligo_HPY"/>
    <property type="match status" value="1"/>
</dbReference>
<protein>
    <submittedName>
        <fullName evidence="9">ABC transporter ATP-binding protein</fullName>
    </submittedName>
</protein>
<dbReference type="InterPro" id="IPR050388">
    <property type="entry name" value="ABC_Ni/Peptide_Import"/>
</dbReference>
<dbReference type="InterPro" id="IPR003439">
    <property type="entry name" value="ABC_transporter-like_ATP-bd"/>
</dbReference>
<evidence type="ECO:0000256" key="6">
    <source>
        <dbReference type="ARBA" id="ARBA00022840"/>
    </source>
</evidence>
<keyword evidence="5" id="KW-0547">Nucleotide-binding</keyword>
<evidence type="ECO:0000313" key="10">
    <source>
        <dbReference type="Proteomes" id="UP000443582"/>
    </source>
</evidence>
<keyword evidence="10" id="KW-1185">Reference proteome</keyword>
<dbReference type="Pfam" id="PF08352">
    <property type="entry name" value="oligo_HPY"/>
    <property type="match status" value="1"/>
</dbReference>
<dbReference type="RefSeq" id="WP_114706315.1">
    <property type="nucleotide sequence ID" value="NZ_QDKL01000002.1"/>
</dbReference>
<keyword evidence="6 9" id="KW-0067">ATP-binding</keyword>
<evidence type="ECO:0000256" key="1">
    <source>
        <dbReference type="ARBA" id="ARBA00004417"/>
    </source>
</evidence>
<dbReference type="PROSITE" id="PS50893">
    <property type="entry name" value="ABC_TRANSPORTER_2"/>
    <property type="match status" value="1"/>
</dbReference>
<keyword evidence="7" id="KW-0472">Membrane</keyword>
<comment type="similarity">
    <text evidence="2">Belongs to the ABC transporter superfamily.</text>
</comment>
<evidence type="ECO:0000313" key="9">
    <source>
        <dbReference type="EMBL" id="RZF21248.1"/>
    </source>
</evidence>
<evidence type="ECO:0000259" key="8">
    <source>
        <dbReference type="PROSITE" id="PS50893"/>
    </source>
</evidence>
<gene>
    <name evidence="9" type="ORF">DAY19_06080</name>
</gene>
<dbReference type="CDD" id="cd03257">
    <property type="entry name" value="ABC_NikE_OppD_transporters"/>
    <property type="match status" value="1"/>
</dbReference>
<comment type="subcellular location">
    <subcellularLocation>
        <location evidence="1">Cell inner membrane</location>
        <topology evidence="1">Peripheral membrane protein</topology>
    </subcellularLocation>
</comment>
<evidence type="ECO:0000256" key="3">
    <source>
        <dbReference type="ARBA" id="ARBA00022448"/>
    </source>
</evidence>
<reference evidence="10" key="1">
    <citation type="journal article" date="2019" name="Int. J. Syst. Evol. Microbiol.">
        <title>Halobacteriovorax valvorus sp. nov., a novel prokaryotic predator isolated from coastal seawater of China.</title>
        <authorList>
            <person name="Chen M.-X."/>
        </authorList>
    </citation>
    <scope>NUCLEOTIDE SEQUENCE [LARGE SCALE GENOMIC DNA]</scope>
    <source>
        <strain evidence="10">BL9</strain>
    </source>
</reference>
<comment type="caution">
    <text evidence="9">The sequence shown here is derived from an EMBL/GenBank/DDBJ whole genome shotgun (WGS) entry which is preliminary data.</text>
</comment>
<organism evidence="9 10">
    <name type="scientific">Halobacteriovorax vibrionivorans</name>
    <dbReference type="NCBI Taxonomy" id="2152716"/>
    <lineage>
        <taxon>Bacteria</taxon>
        <taxon>Pseudomonadati</taxon>
        <taxon>Bdellovibrionota</taxon>
        <taxon>Bacteriovoracia</taxon>
        <taxon>Bacteriovoracales</taxon>
        <taxon>Halobacteriovoraceae</taxon>
        <taxon>Halobacteriovorax</taxon>
    </lineage>
</organism>
<proteinExistence type="inferred from homology"/>
<dbReference type="Gene3D" id="3.40.50.300">
    <property type="entry name" value="P-loop containing nucleotide triphosphate hydrolases"/>
    <property type="match status" value="1"/>
</dbReference>
<keyword evidence="3" id="KW-0813">Transport</keyword>
<evidence type="ECO:0000256" key="2">
    <source>
        <dbReference type="ARBA" id="ARBA00005417"/>
    </source>
</evidence>
<dbReference type="InterPro" id="IPR027417">
    <property type="entry name" value="P-loop_NTPase"/>
</dbReference>
<name>A0ABY0IE71_9BACT</name>
<dbReference type="PANTHER" id="PTHR43297">
    <property type="entry name" value="OLIGOPEPTIDE TRANSPORT ATP-BINDING PROTEIN APPD"/>
    <property type="match status" value="1"/>
</dbReference>
<evidence type="ECO:0000256" key="4">
    <source>
        <dbReference type="ARBA" id="ARBA00022475"/>
    </source>
</evidence>
<sequence length="321" mass="35790">MNLLKVKNLNIHFKTKKGLIHAVRNVSFEVEKSETLGIVGESGCGKSITNMAIMGLLDDNAVVTADELSFDGVDLQSLNEKSWQQIRGGEISMIFQDAMSSLNPCYTVENQIEEVLLIHEPTLKKEERKQRVERLLTQVGIPAPKERMKSYPHELSGGMAQRVMIAMAIASGPKLLIADEPTTALDVTVQQQILDLLIDIQKETGMAVIFISHDLAVVKDFTRTLQVMYAGEVIEKGPTDEIISHPRHPYTYGLLQSIPSFTNDINAPLYSIKGMVPDLASRPEGCQFRERCNYASNKCGELPKLIIHDEHSLRCIHPLNN</sequence>
<evidence type="ECO:0000256" key="7">
    <source>
        <dbReference type="ARBA" id="ARBA00023136"/>
    </source>
</evidence>
<dbReference type="PANTHER" id="PTHR43297:SF2">
    <property type="entry name" value="DIPEPTIDE TRANSPORT ATP-BINDING PROTEIN DPPD"/>
    <property type="match status" value="1"/>
</dbReference>